<evidence type="ECO:0000313" key="2">
    <source>
        <dbReference type="Proteomes" id="UP000245884"/>
    </source>
</evidence>
<dbReference type="Proteomes" id="UP000245884">
    <property type="component" value="Unassembled WGS sequence"/>
</dbReference>
<proteinExistence type="predicted"/>
<accession>A0A316UTB2</accession>
<evidence type="ECO:0000313" key="1">
    <source>
        <dbReference type="EMBL" id="PWN27143.1"/>
    </source>
</evidence>
<protein>
    <submittedName>
        <fullName evidence="1">Uncharacterized protein</fullName>
    </submittedName>
</protein>
<reference evidence="1 2" key="1">
    <citation type="journal article" date="2018" name="Mol. Biol. Evol.">
        <title>Broad Genomic Sampling Reveals a Smut Pathogenic Ancestry of the Fungal Clade Ustilaginomycotina.</title>
        <authorList>
            <person name="Kijpornyongpan T."/>
            <person name="Mondo S.J."/>
            <person name="Barry K."/>
            <person name="Sandor L."/>
            <person name="Lee J."/>
            <person name="Lipzen A."/>
            <person name="Pangilinan J."/>
            <person name="LaButti K."/>
            <person name="Hainaut M."/>
            <person name="Henrissat B."/>
            <person name="Grigoriev I.V."/>
            <person name="Spatafora J.W."/>
            <person name="Aime M.C."/>
        </authorList>
    </citation>
    <scope>NUCLEOTIDE SEQUENCE [LARGE SCALE GENOMIC DNA]</scope>
    <source>
        <strain evidence="1 2">MCA 5214</strain>
    </source>
</reference>
<sequence>MSCAQRRRCRRLGGNQHCTIPKIFHRSVGLEREGCATCVALSWLVFERTVRNRYPSRELATPRKQTWLVPLTTSLRLTRRR</sequence>
<dbReference type="RefSeq" id="XP_025361755.1">
    <property type="nucleotide sequence ID" value="XM_025503830.1"/>
</dbReference>
<keyword evidence="2" id="KW-1185">Reference proteome</keyword>
<name>A0A316UTB2_9BASI</name>
<dbReference type="GeneID" id="37025653"/>
<gene>
    <name evidence="1" type="ORF">BDZ90DRAFT_186961</name>
</gene>
<organism evidence="1 2">
    <name type="scientific">Jaminaea rosea</name>
    <dbReference type="NCBI Taxonomy" id="1569628"/>
    <lineage>
        <taxon>Eukaryota</taxon>
        <taxon>Fungi</taxon>
        <taxon>Dikarya</taxon>
        <taxon>Basidiomycota</taxon>
        <taxon>Ustilaginomycotina</taxon>
        <taxon>Exobasidiomycetes</taxon>
        <taxon>Microstromatales</taxon>
        <taxon>Microstromatales incertae sedis</taxon>
        <taxon>Jaminaea</taxon>
    </lineage>
</organism>
<dbReference type="EMBL" id="KZ819669">
    <property type="protein sequence ID" value="PWN27143.1"/>
    <property type="molecule type" value="Genomic_DNA"/>
</dbReference>
<dbReference type="AlphaFoldDB" id="A0A316UTB2"/>